<organism evidence="4 5">
    <name type="scientific">Nitrospira defluvii</name>
    <dbReference type="NCBI Taxonomy" id="330214"/>
    <lineage>
        <taxon>Bacteria</taxon>
        <taxon>Pseudomonadati</taxon>
        <taxon>Nitrospirota</taxon>
        <taxon>Nitrospiria</taxon>
        <taxon>Nitrospirales</taxon>
        <taxon>Nitrospiraceae</taxon>
        <taxon>Nitrospira</taxon>
    </lineage>
</organism>
<dbReference type="PANTHER" id="PTHR30203:SF33">
    <property type="entry name" value="BLR4455 PROTEIN"/>
    <property type="match status" value="1"/>
</dbReference>
<keyword evidence="2" id="KW-0472">Membrane</keyword>
<dbReference type="KEGG" id="nde:NIDE3473"/>
<comment type="subcellular location">
    <subcellularLocation>
        <location evidence="2">Cell membrane</location>
        <topology evidence="2">Lipid-anchor</topology>
    </subcellularLocation>
</comment>
<evidence type="ECO:0000256" key="3">
    <source>
        <dbReference type="SAM" id="Coils"/>
    </source>
</evidence>
<feature type="coiled-coil region" evidence="3">
    <location>
        <begin position="56"/>
        <end position="86"/>
    </location>
</feature>
<dbReference type="GO" id="GO:0005886">
    <property type="term" value="C:plasma membrane"/>
    <property type="evidence" value="ECO:0007669"/>
    <property type="project" value="UniProtKB-SubCell"/>
</dbReference>
<accession>D8PIS1</accession>
<keyword evidence="2" id="KW-1134">Transmembrane beta strand</keyword>
<name>D8PIS1_9BACT</name>
<dbReference type="EMBL" id="FP929003">
    <property type="protein sequence ID" value="CBK43158.1"/>
    <property type="molecule type" value="Genomic_DNA"/>
</dbReference>
<evidence type="ECO:0000256" key="2">
    <source>
        <dbReference type="RuleBase" id="RU362097"/>
    </source>
</evidence>
<gene>
    <name evidence="4" type="primary">ttgC</name>
    <name evidence="4" type="ORF">NIDE3473</name>
</gene>
<comment type="similarity">
    <text evidence="1 2">Belongs to the outer membrane factor (OMF) (TC 1.B.17) family.</text>
</comment>
<keyword evidence="3" id="KW-0175">Coiled coil</keyword>
<dbReference type="InterPro" id="IPR010131">
    <property type="entry name" value="MdtP/NodT-like"/>
</dbReference>
<proteinExistence type="inferred from homology"/>
<evidence type="ECO:0000313" key="4">
    <source>
        <dbReference type="EMBL" id="CBK43158.1"/>
    </source>
</evidence>
<dbReference type="Gene3D" id="2.20.200.10">
    <property type="entry name" value="Outer membrane efflux proteins (OEP)"/>
    <property type="match status" value="1"/>
</dbReference>
<feature type="coiled-coil region" evidence="3">
    <location>
        <begin position="183"/>
        <end position="241"/>
    </location>
</feature>
<dbReference type="PROSITE" id="PS51257">
    <property type="entry name" value="PROKAR_LIPOPROTEIN"/>
    <property type="match status" value="1"/>
</dbReference>
<dbReference type="SUPFAM" id="SSF56954">
    <property type="entry name" value="Outer membrane efflux proteins (OEP)"/>
    <property type="match status" value="1"/>
</dbReference>
<protein>
    <submittedName>
        <fullName evidence="4">RND efflux system, outer membrane factor lipoprotein</fullName>
    </submittedName>
</protein>
<keyword evidence="2 4" id="KW-0449">Lipoprotein</keyword>
<evidence type="ECO:0000313" key="5">
    <source>
        <dbReference type="Proteomes" id="UP000001660"/>
    </source>
</evidence>
<dbReference type="PANTHER" id="PTHR30203">
    <property type="entry name" value="OUTER MEMBRANE CATION EFFLUX PROTEIN"/>
    <property type="match status" value="1"/>
</dbReference>
<dbReference type="HOGENOM" id="CLU_012817_13_3_0"/>
<keyword evidence="5" id="KW-1185">Reference proteome</keyword>
<reference evidence="4 5" key="1">
    <citation type="journal article" date="2010" name="Proc. Natl. Acad. Sci. U.S.A.">
        <title>A Nitrospira metagenome illuminates the physiology and evolution of globally important nitrite-oxidizing bacteria.</title>
        <authorList>
            <person name="Lucker S."/>
            <person name="Wagner M."/>
            <person name="Maixner F."/>
            <person name="Pelletier E."/>
            <person name="Koch H."/>
            <person name="Vacherie B."/>
            <person name="Rattei T."/>
            <person name="Sinninghe Damste J."/>
            <person name="Spieck E."/>
            <person name="Le Paslier D."/>
            <person name="Daims H."/>
        </authorList>
    </citation>
    <scope>NUCLEOTIDE SEQUENCE [LARGE SCALE GENOMIC DNA]</scope>
</reference>
<evidence type="ECO:0000256" key="1">
    <source>
        <dbReference type="ARBA" id="ARBA00007613"/>
    </source>
</evidence>
<dbReference type="Pfam" id="PF02321">
    <property type="entry name" value="OEP"/>
    <property type="match status" value="2"/>
</dbReference>
<dbReference type="GO" id="GO:0015562">
    <property type="term" value="F:efflux transmembrane transporter activity"/>
    <property type="evidence" value="ECO:0007669"/>
    <property type="project" value="InterPro"/>
</dbReference>
<dbReference type="OrthoDB" id="9770517at2"/>
<dbReference type="Proteomes" id="UP000001660">
    <property type="component" value="Chromosome"/>
</dbReference>
<sequence length="477" mass="52513">MRRLALVLSSTLLTACAVGPDFTKPDATTPEAFRMAEAGGNTASIANTPWWELLKDQELQKLIRTALEENKDLQRAAAAVEEFQARLFIAKTDFAPQMNVTTNAPLFGRKTNFLFPGFPNPFNYYLQGNLSWEIDIWGRIRRSNEAARGDLLSREENRRAIVLQLVSGVAEAYFELLQFDMQLDIARRTLKSWEESVRIAQARLRQGMISKLDADQFEAERANAAAKAAEFERQKVQKENQLSVLLGRNPGRIARGHSLTEQVMPPDVPPGLPSELLQRRPDILQAEQDLAAATARIGMAKADRFPKLSITGILGVASPHLSRLVANETAFGVAGPGFAGPLLNAQILGFQQKAAEAQARQAVAQYEQSVLVAFKEVEDSLVAVSTVREQRTAQLQQVDALRSALSLANLRYKGGLANYLDVLIAQRNLFEAELALMGTHRLHLVSIVQLYKALGGGWTPEGQPPVQALPAVSAQEK</sequence>
<feature type="signal peptide" evidence="2">
    <location>
        <begin position="1"/>
        <end position="17"/>
    </location>
</feature>
<dbReference type="NCBIfam" id="TIGR01845">
    <property type="entry name" value="outer_NodT"/>
    <property type="match status" value="1"/>
</dbReference>
<keyword evidence="2" id="KW-0564">Palmitate</keyword>
<dbReference type="eggNOG" id="COG1538">
    <property type="taxonomic scope" value="Bacteria"/>
</dbReference>
<feature type="chain" id="PRO_5001438082" evidence="2">
    <location>
        <begin position="18"/>
        <end position="477"/>
    </location>
</feature>
<dbReference type="AlphaFoldDB" id="D8PIS1"/>
<keyword evidence="2" id="KW-0732">Signal</keyword>
<dbReference type="InterPro" id="IPR003423">
    <property type="entry name" value="OMP_efflux"/>
</dbReference>
<dbReference type="Gene3D" id="1.20.1600.10">
    <property type="entry name" value="Outer membrane efflux proteins (OEP)"/>
    <property type="match status" value="1"/>
</dbReference>
<keyword evidence="2" id="KW-0812">Transmembrane</keyword>
<dbReference type="STRING" id="330214.NIDE3473"/>